<dbReference type="SUPFAM" id="SSF50814">
    <property type="entry name" value="Lipocalins"/>
    <property type="match status" value="1"/>
</dbReference>
<accession>A0A1V8M7F4</accession>
<comment type="subunit">
    <text evidence="2">Homodimer.</text>
</comment>
<proteinExistence type="inferred from homology"/>
<dbReference type="EMBL" id="LPUF01000001">
    <property type="protein sequence ID" value="OQK17436.1"/>
    <property type="molecule type" value="Genomic_DNA"/>
</dbReference>
<keyword evidence="5" id="KW-1185">Reference proteome</keyword>
<keyword evidence="2" id="KW-0449">Lipoprotein</keyword>
<comment type="caution">
    <text evidence="4">The sequence shown here is derived from an EMBL/GenBank/DDBJ whole genome shotgun (WGS) entry which is preliminary data.</text>
</comment>
<feature type="domain" description="Lipocalin/cytosolic fatty-acid binding" evidence="3">
    <location>
        <begin position="28"/>
        <end position="170"/>
    </location>
</feature>
<dbReference type="InterPro" id="IPR000566">
    <property type="entry name" value="Lipocln_cytosolic_FA-bd_dom"/>
</dbReference>
<dbReference type="PANTHER" id="PTHR10612">
    <property type="entry name" value="APOLIPOPROTEIN D"/>
    <property type="match status" value="1"/>
</dbReference>
<dbReference type="PIRSF" id="PIRSF036893">
    <property type="entry name" value="Lipocalin_ApoD"/>
    <property type="match status" value="1"/>
</dbReference>
<dbReference type="PANTHER" id="PTHR10612:SF34">
    <property type="entry name" value="APOLIPOPROTEIN D"/>
    <property type="match status" value="1"/>
</dbReference>
<name>A0A1V8M7F4_9GAMM</name>
<dbReference type="CDD" id="cd19438">
    <property type="entry name" value="lipocalin_Blc-like"/>
    <property type="match status" value="1"/>
</dbReference>
<dbReference type="GO" id="GO:0009279">
    <property type="term" value="C:cell outer membrane"/>
    <property type="evidence" value="ECO:0007669"/>
    <property type="project" value="UniProtKB-SubCell"/>
</dbReference>
<dbReference type="InterPro" id="IPR047202">
    <property type="entry name" value="Lipocalin_Blc-like_dom"/>
</dbReference>
<dbReference type="OrthoDB" id="9793905at2"/>
<evidence type="ECO:0000256" key="2">
    <source>
        <dbReference type="PIRNR" id="PIRNR036893"/>
    </source>
</evidence>
<reference evidence="4 5" key="1">
    <citation type="submission" date="2015-12" db="EMBL/GenBank/DDBJ databases">
        <authorList>
            <person name="Shamseldin A."/>
            <person name="Moawad H."/>
            <person name="Abd El-Rahim W.M."/>
            <person name="Sadowsky M.J."/>
        </authorList>
    </citation>
    <scope>NUCLEOTIDE SEQUENCE [LARGE SCALE GENOMIC DNA]</scope>
    <source>
        <strain evidence="4 5">WF1</strain>
    </source>
</reference>
<evidence type="ECO:0000313" key="5">
    <source>
        <dbReference type="Proteomes" id="UP000191980"/>
    </source>
</evidence>
<dbReference type="STRING" id="1420851.AU255_06040"/>
<dbReference type="Proteomes" id="UP000191980">
    <property type="component" value="Unassembled WGS sequence"/>
</dbReference>
<dbReference type="AlphaFoldDB" id="A0A1V8M7F4"/>
<dbReference type="GO" id="GO:0008289">
    <property type="term" value="F:lipid binding"/>
    <property type="evidence" value="ECO:0007669"/>
    <property type="project" value="UniProtKB-UniRule"/>
</dbReference>
<dbReference type="RefSeq" id="WP_080522046.1">
    <property type="nucleotide sequence ID" value="NZ_LPUF01000001.1"/>
</dbReference>
<keyword evidence="2" id="KW-0732">Signal</keyword>
<evidence type="ECO:0000313" key="4">
    <source>
        <dbReference type="EMBL" id="OQK17436.1"/>
    </source>
</evidence>
<feature type="signal peptide" evidence="2">
    <location>
        <begin position="1"/>
        <end position="17"/>
    </location>
</feature>
<dbReference type="Gene3D" id="2.40.128.20">
    <property type="match status" value="1"/>
</dbReference>
<organism evidence="4 5">
    <name type="scientific">Methyloprofundus sedimenti</name>
    <dbReference type="NCBI Taxonomy" id="1420851"/>
    <lineage>
        <taxon>Bacteria</taxon>
        <taxon>Pseudomonadati</taxon>
        <taxon>Pseudomonadota</taxon>
        <taxon>Gammaproteobacteria</taxon>
        <taxon>Methylococcales</taxon>
        <taxon>Methylococcaceae</taxon>
        <taxon>Methyloprofundus</taxon>
    </lineage>
</organism>
<dbReference type="InterPro" id="IPR022271">
    <property type="entry name" value="Lipocalin_ApoD"/>
</dbReference>
<sequence length="172" mass="20228">MKVILMILAAVMSTSCATTEFSKTVDYVDINRFMKKWYVIAGRLTFMESGAYNAVEVYTWNNQEDRIDIDFTLIKDSFEGKKKSIPQKGWIENTQTNAHWKVSPFWPLKFNYLVIDLAEDYSWTVIGVPGQEWIWIMSADWKMNDETLNMIIKRVSEMGYSVENIKRVPQQW</sequence>
<comment type="similarity">
    <text evidence="1 2">Belongs to the calycin superfamily. Lipocalin family.</text>
</comment>
<feature type="chain" id="PRO_5013435300" description="Outer membrane lipoprotein Blc" evidence="2">
    <location>
        <begin position="18"/>
        <end position="172"/>
    </location>
</feature>
<comment type="function">
    <text evidence="2">Involved in the storage or transport of lipids necessary for membrane maintenance under stressful conditions. Displays a binding preference for lysophospholipids.</text>
</comment>
<keyword evidence="2" id="KW-0472">Membrane</keyword>
<keyword evidence="2" id="KW-0998">Cell outer membrane</keyword>
<evidence type="ECO:0000256" key="1">
    <source>
        <dbReference type="ARBA" id="ARBA00006889"/>
    </source>
</evidence>
<keyword evidence="2" id="KW-0446">Lipid-binding</keyword>
<dbReference type="PROSITE" id="PS51257">
    <property type="entry name" value="PROKAR_LIPOPROTEIN"/>
    <property type="match status" value="1"/>
</dbReference>
<protein>
    <recommendedName>
        <fullName evidence="2">Outer membrane lipoprotein Blc</fullName>
    </recommendedName>
</protein>
<dbReference type="GO" id="GO:0006950">
    <property type="term" value="P:response to stress"/>
    <property type="evidence" value="ECO:0007669"/>
    <property type="project" value="UniProtKB-ARBA"/>
</dbReference>
<dbReference type="InterPro" id="IPR012674">
    <property type="entry name" value="Calycin"/>
</dbReference>
<dbReference type="Pfam" id="PF08212">
    <property type="entry name" value="Lipocalin_2"/>
    <property type="match status" value="1"/>
</dbReference>
<comment type="subcellular location">
    <subcellularLocation>
        <location evidence="2">Cell outer membrane</location>
    </subcellularLocation>
</comment>
<gene>
    <name evidence="4" type="ORF">AU255_06040</name>
</gene>
<evidence type="ECO:0000259" key="3">
    <source>
        <dbReference type="Pfam" id="PF08212"/>
    </source>
</evidence>